<dbReference type="GO" id="GO:0004022">
    <property type="term" value="F:alcohol dehydrogenase (NAD+) activity"/>
    <property type="evidence" value="ECO:0007669"/>
    <property type="project" value="TreeGrafter"/>
</dbReference>
<accession>A0A429X3R9</accession>
<dbReference type="OrthoDB" id="9815791at2"/>
<proteinExistence type="inferred from homology"/>
<keyword evidence="2" id="KW-0560">Oxidoreductase</keyword>
<keyword evidence="3" id="KW-0520">NAD</keyword>
<feature type="domain" description="Fe-containing alcohol dehydrogenase-like C-terminal" evidence="5">
    <location>
        <begin position="189"/>
        <end position="384"/>
    </location>
</feature>
<dbReference type="InterPro" id="IPR056798">
    <property type="entry name" value="ADH_Fe_C"/>
</dbReference>
<evidence type="ECO:0000313" key="7">
    <source>
        <dbReference type="Proteomes" id="UP000287296"/>
    </source>
</evidence>
<comment type="caution">
    <text evidence="6">The sequence shown here is derived from an EMBL/GenBank/DDBJ whole genome shotgun (WGS) entry which is preliminary data.</text>
</comment>
<dbReference type="Proteomes" id="UP000287296">
    <property type="component" value="Unassembled WGS sequence"/>
</dbReference>
<dbReference type="InterPro" id="IPR018211">
    <property type="entry name" value="ADH_Fe_CS"/>
</dbReference>
<evidence type="ECO:0000256" key="1">
    <source>
        <dbReference type="ARBA" id="ARBA00007358"/>
    </source>
</evidence>
<evidence type="ECO:0000259" key="5">
    <source>
        <dbReference type="Pfam" id="PF25137"/>
    </source>
</evidence>
<dbReference type="PROSITE" id="PS00060">
    <property type="entry name" value="ADH_IRON_2"/>
    <property type="match status" value="1"/>
</dbReference>
<dbReference type="Pfam" id="PF00465">
    <property type="entry name" value="Fe-ADH"/>
    <property type="match status" value="1"/>
</dbReference>
<dbReference type="Pfam" id="PF25137">
    <property type="entry name" value="ADH_Fe_C"/>
    <property type="match status" value="1"/>
</dbReference>
<reference evidence="6 7" key="1">
    <citation type="submission" date="2018-12" db="EMBL/GenBank/DDBJ databases">
        <authorList>
            <person name="Sun L."/>
            <person name="Chen Z."/>
        </authorList>
    </citation>
    <scope>NUCLEOTIDE SEQUENCE [LARGE SCALE GENOMIC DNA]</scope>
    <source>
        <strain evidence="6 7">LMG 29736</strain>
    </source>
</reference>
<dbReference type="CDD" id="cd08188">
    <property type="entry name" value="PDDH"/>
    <property type="match status" value="1"/>
</dbReference>
<dbReference type="FunFam" id="1.20.1090.10:FF:000001">
    <property type="entry name" value="Aldehyde-alcohol dehydrogenase"/>
    <property type="match status" value="1"/>
</dbReference>
<evidence type="ECO:0000259" key="4">
    <source>
        <dbReference type="Pfam" id="PF00465"/>
    </source>
</evidence>
<feature type="domain" description="Alcohol dehydrogenase iron-type/glycerol dehydrogenase GldA" evidence="4">
    <location>
        <begin position="7"/>
        <end position="178"/>
    </location>
</feature>
<sequence>MFDYFVPTVNFFGRGSVNVTGERCEILGGKKVLIVTDSFLRNLPDGPVEKVVNSLKEKGIETVFYDGVEPNPKDTNVYDGLKIFQVKNCDMIVTVGGGSAHDCGKGIGIAATHSGDLYEDYAGIERLSNPLPPLVCVNTTAGTASEVTRHCVITNTDKKIKYVIVSWRNTPLVSINDPELMVGKPPALTAATGMDALTHAVESYLSLGANPVTDAAAIQAIKLISENLRQAVAYGHNIEARENMAYASLLAGMAFNNAGLGYVHAMAHQLGGLYDMPHGVANAILLPHVERFNIISNPQKFADIAKFMGENIEGLSIRDAADKAIAAIEKLSRDVKIPTNLKELGVKEEDFEYMAEMALQDGNAISNPIQGKKEDIIEIFQAAFDSSSN</sequence>
<protein>
    <submittedName>
        <fullName evidence="6">Iron-containing alcohol dehydrogenase</fullName>
    </submittedName>
</protein>
<evidence type="ECO:0000256" key="3">
    <source>
        <dbReference type="ARBA" id="ARBA00023027"/>
    </source>
</evidence>
<dbReference type="GO" id="GO:0046872">
    <property type="term" value="F:metal ion binding"/>
    <property type="evidence" value="ECO:0007669"/>
    <property type="project" value="InterPro"/>
</dbReference>
<dbReference type="InterPro" id="IPR001670">
    <property type="entry name" value="ADH_Fe/GldA"/>
</dbReference>
<dbReference type="InterPro" id="IPR039697">
    <property type="entry name" value="Alcohol_dehydrogenase_Fe"/>
</dbReference>
<dbReference type="PROSITE" id="PS00913">
    <property type="entry name" value="ADH_IRON_1"/>
    <property type="match status" value="1"/>
</dbReference>
<evidence type="ECO:0000256" key="2">
    <source>
        <dbReference type="ARBA" id="ARBA00023002"/>
    </source>
</evidence>
<dbReference type="SUPFAM" id="SSF56796">
    <property type="entry name" value="Dehydroquinate synthase-like"/>
    <property type="match status" value="1"/>
</dbReference>
<dbReference type="Gene3D" id="1.20.1090.10">
    <property type="entry name" value="Dehydroquinate synthase-like - alpha domain"/>
    <property type="match status" value="1"/>
</dbReference>
<comment type="similarity">
    <text evidence="1">Belongs to the iron-containing alcohol dehydrogenase family.</text>
</comment>
<organism evidence="6 7">
    <name type="scientific">Siminovitchia terrae</name>
    <name type="common">Bacillus terrae</name>
    <dbReference type="NCBI Taxonomy" id="1914933"/>
    <lineage>
        <taxon>Bacteria</taxon>
        <taxon>Bacillati</taxon>
        <taxon>Bacillota</taxon>
        <taxon>Bacilli</taxon>
        <taxon>Bacillales</taxon>
        <taxon>Bacillaceae</taxon>
        <taxon>Siminovitchia</taxon>
    </lineage>
</organism>
<evidence type="ECO:0000313" key="6">
    <source>
        <dbReference type="EMBL" id="RST58014.1"/>
    </source>
</evidence>
<dbReference type="PANTHER" id="PTHR11496">
    <property type="entry name" value="ALCOHOL DEHYDROGENASE"/>
    <property type="match status" value="1"/>
</dbReference>
<dbReference type="FunFam" id="3.40.50.1970:FF:000003">
    <property type="entry name" value="Alcohol dehydrogenase, iron-containing"/>
    <property type="match status" value="1"/>
</dbReference>
<dbReference type="PANTHER" id="PTHR11496:SF102">
    <property type="entry name" value="ALCOHOL DEHYDROGENASE 4"/>
    <property type="match status" value="1"/>
</dbReference>
<dbReference type="Gene3D" id="3.40.50.1970">
    <property type="match status" value="1"/>
</dbReference>
<dbReference type="RefSeq" id="WP_120117747.1">
    <property type="nucleotide sequence ID" value="NZ_QYTW02000025.1"/>
</dbReference>
<name>A0A429X3R9_SIMTE</name>
<gene>
    <name evidence="6" type="ORF">D5F11_019705</name>
</gene>
<dbReference type="AlphaFoldDB" id="A0A429X3R9"/>
<dbReference type="EMBL" id="QYTW02000025">
    <property type="protein sequence ID" value="RST58014.1"/>
    <property type="molecule type" value="Genomic_DNA"/>
</dbReference>